<dbReference type="GO" id="GO:0009253">
    <property type="term" value="P:peptidoglycan catabolic process"/>
    <property type="evidence" value="ECO:0007669"/>
    <property type="project" value="InterPro"/>
</dbReference>
<feature type="domain" description="MurNAc-LAA" evidence="6">
    <location>
        <begin position="251"/>
        <end position="403"/>
    </location>
</feature>
<dbReference type="PANTHER" id="PTHR30404">
    <property type="entry name" value="N-ACETYLMURAMOYL-L-ALANINE AMIDASE"/>
    <property type="match status" value="1"/>
</dbReference>
<accession>W4LM43</accession>
<name>W4LM43_9BACT</name>
<dbReference type="SMART" id="SM00646">
    <property type="entry name" value="Ami_3"/>
    <property type="match status" value="1"/>
</dbReference>
<protein>
    <recommendedName>
        <fullName evidence="2">N-acetylmuramoyl-L-alanine amidase</fullName>
        <ecNumber evidence="2">3.5.1.28</ecNumber>
    </recommendedName>
</protein>
<dbReference type="PANTHER" id="PTHR30404:SF0">
    <property type="entry name" value="N-ACETYLMURAMOYL-L-ALANINE AMIDASE AMIC"/>
    <property type="match status" value="1"/>
</dbReference>
<evidence type="ECO:0000259" key="6">
    <source>
        <dbReference type="SMART" id="SM00646"/>
    </source>
</evidence>
<dbReference type="Gene3D" id="2.60.40.3500">
    <property type="match status" value="1"/>
</dbReference>
<evidence type="ECO:0000313" key="7">
    <source>
        <dbReference type="EMBL" id="ETW98416.1"/>
    </source>
</evidence>
<keyword evidence="5" id="KW-0472">Membrane</keyword>
<dbReference type="Proteomes" id="UP000019140">
    <property type="component" value="Unassembled WGS sequence"/>
</dbReference>
<dbReference type="EMBL" id="AZHX01001949">
    <property type="protein sequence ID" value="ETW98416.1"/>
    <property type="molecule type" value="Genomic_DNA"/>
</dbReference>
<feature type="region of interest" description="Disordered" evidence="4">
    <location>
        <begin position="148"/>
        <end position="207"/>
    </location>
</feature>
<dbReference type="CDD" id="cd02696">
    <property type="entry name" value="MurNAc-LAA"/>
    <property type="match status" value="1"/>
</dbReference>
<feature type="transmembrane region" description="Helical" evidence="5">
    <location>
        <begin position="20"/>
        <end position="43"/>
    </location>
</feature>
<reference evidence="7 8" key="1">
    <citation type="journal article" date="2014" name="Nature">
        <title>An environmental bacterial taxon with a large and distinct metabolic repertoire.</title>
        <authorList>
            <person name="Wilson M.C."/>
            <person name="Mori T."/>
            <person name="Ruckert C."/>
            <person name="Uria A.R."/>
            <person name="Helf M.J."/>
            <person name="Takada K."/>
            <person name="Gernert C."/>
            <person name="Steffens U.A."/>
            <person name="Heycke N."/>
            <person name="Schmitt S."/>
            <person name="Rinke C."/>
            <person name="Helfrich E.J."/>
            <person name="Brachmann A.O."/>
            <person name="Gurgui C."/>
            <person name="Wakimoto T."/>
            <person name="Kracht M."/>
            <person name="Crusemann M."/>
            <person name="Hentschel U."/>
            <person name="Abe I."/>
            <person name="Matsunaga S."/>
            <person name="Kalinowski J."/>
            <person name="Takeyama H."/>
            <person name="Piel J."/>
        </authorList>
    </citation>
    <scope>NUCLEOTIDE SEQUENCE [LARGE SCALE GENOMIC DNA]</scope>
    <source>
        <strain evidence="8">TSY2</strain>
    </source>
</reference>
<evidence type="ECO:0000313" key="8">
    <source>
        <dbReference type="Proteomes" id="UP000019140"/>
    </source>
</evidence>
<comment type="catalytic activity">
    <reaction evidence="1">
        <text>Hydrolyzes the link between N-acetylmuramoyl residues and L-amino acid residues in certain cell-wall glycopeptides.</text>
        <dbReference type="EC" id="3.5.1.28"/>
    </reaction>
</comment>
<dbReference type="Pfam" id="PF11741">
    <property type="entry name" value="AMIN"/>
    <property type="match status" value="1"/>
</dbReference>
<dbReference type="GO" id="GO:0008745">
    <property type="term" value="F:N-acetylmuramoyl-L-alanine amidase activity"/>
    <property type="evidence" value="ECO:0007669"/>
    <property type="project" value="UniProtKB-EC"/>
</dbReference>
<evidence type="ECO:0000256" key="2">
    <source>
        <dbReference type="ARBA" id="ARBA00011901"/>
    </source>
</evidence>
<evidence type="ECO:0000256" key="4">
    <source>
        <dbReference type="SAM" id="MobiDB-lite"/>
    </source>
</evidence>
<dbReference type="GO" id="GO:0030288">
    <property type="term" value="C:outer membrane-bounded periplasmic space"/>
    <property type="evidence" value="ECO:0007669"/>
    <property type="project" value="TreeGrafter"/>
</dbReference>
<dbReference type="Pfam" id="PF01520">
    <property type="entry name" value="Amidase_3"/>
    <property type="match status" value="1"/>
</dbReference>
<dbReference type="PATRIC" id="fig|1429439.4.peg.7179"/>
<dbReference type="FunFam" id="3.40.630.40:FF:000005">
    <property type="entry name" value="N-acetylmuramoyl-L-alanine amidase (AmiA)"/>
    <property type="match status" value="1"/>
</dbReference>
<evidence type="ECO:0000256" key="1">
    <source>
        <dbReference type="ARBA" id="ARBA00001561"/>
    </source>
</evidence>
<sequence length="414" mass="46639">MVLEKLMSKLDDVCHWPAQTWMLSIISLILCVWFVAQAGYAAAPHIVEEVRFRSEPASTRVVIETNGALRYAVGRLPNPERLYVDLLQARLASGWQNNQLSVNDARITAIRVAQHHRGVVRVVLDIKRIKTYKVFSLKKPYRIVIDLQGAKPVKPPPPQQARAPKPKPPRKAARPLQAKPPPRAGSRPTIVIDPGHGGKDPGALGPNGLQEKTVVLQVAKALRQLIRKRLPRYRVIMTREKDVFVPLTERTKLANDNQAEVFLSIHTNASKRRNVRGVETWYFSFEAKTERAQRIAARENNMSSNQFSELERILRDLHETDRINQSALLAGATQKALVRSLSKRDKKVPDRGVDGAPFIVLLRTEMPSILVEVGFLTNKTEAAQLRRKSYQNALAQGMFRGLNTFLSKSAMKMD</sequence>
<dbReference type="HOGENOM" id="CLU_014322_2_2_7"/>
<evidence type="ECO:0000256" key="3">
    <source>
        <dbReference type="ARBA" id="ARBA00022801"/>
    </source>
</evidence>
<dbReference type="InterPro" id="IPR002508">
    <property type="entry name" value="MurNAc-LAA_cat"/>
</dbReference>
<keyword evidence="5" id="KW-0812">Transmembrane</keyword>
<evidence type="ECO:0000256" key="5">
    <source>
        <dbReference type="SAM" id="Phobius"/>
    </source>
</evidence>
<comment type="caution">
    <text evidence="7">The sequence shown here is derived from an EMBL/GenBank/DDBJ whole genome shotgun (WGS) entry which is preliminary data.</text>
</comment>
<proteinExistence type="predicted"/>
<dbReference type="InterPro" id="IPR021731">
    <property type="entry name" value="AMIN_dom"/>
</dbReference>
<feature type="compositionally biased region" description="Basic residues" evidence="4">
    <location>
        <begin position="164"/>
        <end position="173"/>
    </location>
</feature>
<gene>
    <name evidence="7" type="ORF">ETSY2_42840</name>
</gene>
<keyword evidence="5" id="KW-1133">Transmembrane helix</keyword>
<keyword evidence="8" id="KW-1185">Reference proteome</keyword>
<keyword evidence="3" id="KW-0378">Hydrolase</keyword>
<dbReference type="Gene3D" id="3.40.630.40">
    <property type="entry name" value="Zn-dependent exopeptidases"/>
    <property type="match status" value="1"/>
</dbReference>
<dbReference type="EC" id="3.5.1.28" evidence="2"/>
<dbReference type="InterPro" id="IPR050695">
    <property type="entry name" value="N-acetylmuramoyl_amidase_3"/>
</dbReference>
<organism evidence="7 8">
    <name type="scientific">Candidatus Entotheonella gemina</name>
    <dbReference type="NCBI Taxonomy" id="1429439"/>
    <lineage>
        <taxon>Bacteria</taxon>
        <taxon>Pseudomonadati</taxon>
        <taxon>Nitrospinota/Tectimicrobiota group</taxon>
        <taxon>Candidatus Tectimicrobiota</taxon>
        <taxon>Candidatus Entotheonellia</taxon>
        <taxon>Candidatus Entotheonellales</taxon>
        <taxon>Candidatus Entotheonellaceae</taxon>
        <taxon>Candidatus Entotheonella</taxon>
    </lineage>
</organism>
<dbReference type="AlphaFoldDB" id="W4LM43"/>
<dbReference type="SUPFAM" id="SSF53187">
    <property type="entry name" value="Zn-dependent exopeptidases"/>
    <property type="match status" value="1"/>
</dbReference>